<protein>
    <recommendedName>
        <fullName evidence="3">DNA topoisomerase</fullName>
        <ecNumber evidence="3">5.6.2.1</ecNumber>
    </recommendedName>
</protein>
<accession>B4D2S9</accession>
<dbReference type="EC" id="5.6.2.1" evidence="3"/>
<dbReference type="Gene3D" id="1.10.132.120">
    <property type="match status" value="1"/>
</dbReference>
<dbReference type="AlphaFoldDB" id="B4D2S9"/>
<dbReference type="RefSeq" id="WP_006980542.1">
    <property type="nucleotide sequence ID" value="NZ_ABVL01000009.1"/>
</dbReference>
<evidence type="ECO:0000256" key="2">
    <source>
        <dbReference type="ARBA" id="ARBA00006645"/>
    </source>
</evidence>
<dbReference type="Gene3D" id="3.90.15.10">
    <property type="entry name" value="Topoisomerase I, Chain A, domain 3"/>
    <property type="match status" value="1"/>
</dbReference>
<evidence type="ECO:0000256" key="3">
    <source>
        <dbReference type="ARBA" id="ARBA00012891"/>
    </source>
</evidence>
<dbReference type="PROSITE" id="PS52038">
    <property type="entry name" value="TOPO_IB_2"/>
    <property type="match status" value="1"/>
</dbReference>
<comment type="catalytic activity">
    <reaction evidence="1">
        <text>ATP-independent breakage of single-stranded DNA, followed by passage and rejoining.</text>
        <dbReference type="EC" id="5.6.2.1"/>
    </reaction>
</comment>
<evidence type="ECO:0000313" key="9">
    <source>
        <dbReference type="EMBL" id="EDY19040.1"/>
    </source>
</evidence>
<evidence type="ECO:0000313" key="10">
    <source>
        <dbReference type="Proteomes" id="UP000005824"/>
    </source>
</evidence>
<evidence type="ECO:0000256" key="6">
    <source>
        <dbReference type="ARBA" id="ARBA00023235"/>
    </source>
</evidence>
<evidence type="ECO:0000259" key="8">
    <source>
        <dbReference type="Pfam" id="PF21338"/>
    </source>
</evidence>
<feature type="domain" description="DNA topoisomerase I catalytic core eukaryotic-type" evidence="7">
    <location>
        <begin position="100"/>
        <end position="318"/>
    </location>
</feature>
<sequence>MISAFSSASKVFAPVEAKRARLRYSSDEKPGIQRKKSGQGFRFVAPDGRRVTDRETINRIKHLAIPPAWTDVWICRFENGHIQATGRDARGRKQYRYHERWREQRDETKFARMLEFAHVLPKIRRRVRADLRRRGLPREKVLATIVRLLESTLIRVGNDEYARDNHSYGLTTMRNRHVAVHREKLRFTFRGKSGKKHEISIHDRLLARIVKKCQEMPGQELFVYEDESGAIRDVDSQDVNEYLREITGDDFTAKDFRTWAGTVLAAIALREFEAVTLRGQLKKNIVRAIEAVARVLGNTPTVCRKCYIHPEILESYLSGNTIATIQQRAAGKIRRGFAHLSSAESAVLVLLQSRLKRRRKRS</sequence>
<dbReference type="InterPro" id="IPR035447">
    <property type="entry name" value="DNA_topo_I_N_sf"/>
</dbReference>
<dbReference type="InterPro" id="IPR011010">
    <property type="entry name" value="DNA_brk_join_enz"/>
</dbReference>
<name>B4D2S9_9BACT</name>
<dbReference type="InterPro" id="IPR013500">
    <property type="entry name" value="TopoI_cat_euk"/>
</dbReference>
<dbReference type="eggNOG" id="COG3569">
    <property type="taxonomic scope" value="Bacteria"/>
</dbReference>
<dbReference type="InterPro" id="IPR001631">
    <property type="entry name" value="TopoI"/>
</dbReference>
<proteinExistence type="inferred from homology"/>
<evidence type="ECO:0000256" key="4">
    <source>
        <dbReference type="ARBA" id="ARBA00023029"/>
    </source>
</evidence>
<comment type="similarity">
    <text evidence="2">Belongs to the type IB topoisomerase family.</text>
</comment>
<organism evidence="9 10">
    <name type="scientific">Chthoniobacter flavus Ellin428</name>
    <dbReference type="NCBI Taxonomy" id="497964"/>
    <lineage>
        <taxon>Bacteria</taxon>
        <taxon>Pseudomonadati</taxon>
        <taxon>Verrucomicrobiota</taxon>
        <taxon>Spartobacteria</taxon>
        <taxon>Chthoniobacterales</taxon>
        <taxon>Chthoniobacteraceae</taxon>
        <taxon>Chthoniobacter</taxon>
    </lineage>
</organism>
<dbReference type="EMBL" id="ABVL01000009">
    <property type="protein sequence ID" value="EDY19040.1"/>
    <property type="molecule type" value="Genomic_DNA"/>
</dbReference>
<comment type="caution">
    <text evidence="9">The sequence shown here is derived from an EMBL/GenBank/DDBJ whole genome shotgun (WGS) entry which is preliminary data.</text>
</comment>
<dbReference type="SUPFAM" id="SSF55869">
    <property type="entry name" value="DNA topoisomerase I domain"/>
    <property type="match status" value="1"/>
</dbReference>
<dbReference type="GO" id="GO:0003677">
    <property type="term" value="F:DNA binding"/>
    <property type="evidence" value="ECO:0007669"/>
    <property type="project" value="UniProtKB-KW"/>
</dbReference>
<dbReference type="STRING" id="497964.CfE428DRAFT_3217"/>
<evidence type="ECO:0000259" key="7">
    <source>
        <dbReference type="Pfam" id="PF01028"/>
    </source>
</evidence>
<keyword evidence="10" id="KW-1185">Reference proteome</keyword>
<reference evidence="9 10" key="1">
    <citation type="journal article" date="2011" name="J. Bacteriol.">
        <title>Genome sequence of Chthoniobacter flavus Ellin428, an aerobic heterotrophic soil bacterium.</title>
        <authorList>
            <person name="Kant R."/>
            <person name="van Passel M.W."/>
            <person name="Palva A."/>
            <person name="Lucas S."/>
            <person name="Lapidus A."/>
            <person name="Glavina Del Rio T."/>
            <person name="Dalin E."/>
            <person name="Tice H."/>
            <person name="Bruce D."/>
            <person name="Goodwin L."/>
            <person name="Pitluck S."/>
            <person name="Larimer F.W."/>
            <person name="Land M.L."/>
            <person name="Hauser L."/>
            <person name="Sangwan P."/>
            <person name="de Vos W.M."/>
            <person name="Janssen P.H."/>
            <person name="Smidt H."/>
        </authorList>
    </citation>
    <scope>NUCLEOTIDE SEQUENCE [LARGE SCALE GENOMIC DNA]</scope>
    <source>
        <strain evidence="9 10">Ellin428</strain>
    </source>
</reference>
<keyword evidence="4" id="KW-0799">Topoisomerase</keyword>
<dbReference type="GO" id="GO:0003917">
    <property type="term" value="F:DNA topoisomerase type I (single strand cut, ATP-independent) activity"/>
    <property type="evidence" value="ECO:0007669"/>
    <property type="project" value="UniProtKB-EC"/>
</dbReference>
<keyword evidence="6 9" id="KW-0413">Isomerase</keyword>
<evidence type="ECO:0000256" key="5">
    <source>
        <dbReference type="ARBA" id="ARBA00023125"/>
    </source>
</evidence>
<dbReference type="Pfam" id="PF21338">
    <property type="entry name" value="Top1B_N_bact"/>
    <property type="match status" value="1"/>
</dbReference>
<feature type="domain" description="DNA topoisomerase IB N-terminal" evidence="8">
    <location>
        <begin position="40"/>
        <end position="88"/>
    </location>
</feature>
<gene>
    <name evidence="9" type="ORF">CfE428DRAFT_3217</name>
</gene>
<dbReference type="PRINTS" id="PR00416">
    <property type="entry name" value="EUTPISMRASEI"/>
</dbReference>
<dbReference type="Gene3D" id="3.30.66.10">
    <property type="entry name" value="DNA topoisomerase I domain"/>
    <property type="match status" value="1"/>
</dbReference>
<keyword evidence="5" id="KW-0238">DNA-binding</keyword>
<dbReference type="InterPro" id="IPR014711">
    <property type="entry name" value="TopoI_cat_a-hlx-sub_euk"/>
</dbReference>
<dbReference type="InterPro" id="IPR049331">
    <property type="entry name" value="Top1B_N_bact"/>
</dbReference>
<dbReference type="Proteomes" id="UP000005824">
    <property type="component" value="Unassembled WGS sequence"/>
</dbReference>
<dbReference type="Pfam" id="PF01028">
    <property type="entry name" value="Topoisom_I"/>
    <property type="match status" value="1"/>
</dbReference>
<dbReference type="SUPFAM" id="SSF56349">
    <property type="entry name" value="DNA breaking-rejoining enzymes"/>
    <property type="match status" value="1"/>
</dbReference>
<evidence type="ECO:0000256" key="1">
    <source>
        <dbReference type="ARBA" id="ARBA00000213"/>
    </source>
</evidence>
<dbReference type="InParanoid" id="B4D2S9"/>
<dbReference type="GO" id="GO:0006265">
    <property type="term" value="P:DNA topological change"/>
    <property type="evidence" value="ECO:0007669"/>
    <property type="project" value="InterPro"/>
</dbReference>